<keyword evidence="2" id="KW-0378">Hydrolase</keyword>
<dbReference type="InterPro" id="IPR049450">
    <property type="entry name" value="ACOT8-like_C"/>
</dbReference>
<dbReference type="InterPro" id="IPR049449">
    <property type="entry name" value="TesB_ACOT8-like_N"/>
</dbReference>
<dbReference type="EMBL" id="QJNS01000098">
    <property type="protein sequence ID" value="RYO87624.1"/>
    <property type="molecule type" value="Genomic_DNA"/>
</dbReference>
<dbReference type="InterPro" id="IPR003703">
    <property type="entry name" value="Acyl_CoA_thio"/>
</dbReference>
<dbReference type="SUPFAM" id="SSF54637">
    <property type="entry name" value="Thioesterase/thiol ester dehydrase-isomerase"/>
    <property type="match status" value="2"/>
</dbReference>
<dbReference type="PANTHER" id="PTHR11066:SF34">
    <property type="entry name" value="ACYL-COENZYME A THIOESTERASE 8"/>
    <property type="match status" value="1"/>
</dbReference>
<dbReference type="Gene3D" id="2.40.160.210">
    <property type="entry name" value="Acyl-CoA thioesterase, double hotdog domain"/>
    <property type="match status" value="1"/>
</dbReference>
<comment type="similarity">
    <text evidence="1">Belongs to the C/M/P thioester hydrolase family.</text>
</comment>
<dbReference type="Pfam" id="PF20789">
    <property type="entry name" value="4HBT_3C"/>
    <property type="match status" value="1"/>
</dbReference>
<evidence type="ECO:0000313" key="6">
    <source>
        <dbReference type="Proteomes" id="UP000294003"/>
    </source>
</evidence>
<feature type="domain" description="Acyl-CoA thioesterase-like C-terminal" evidence="4">
    <location>
        <begin position="165"/>
        <end position="300"/>
    </location>
</feature>
<evidence type="ECO:0000256" key="2">
    <source>
        <dbReference type="ARBA" id="ARBA00022801"/>
    </source>
</evidence>
<sequence>MAQRAPIESYVAVTPAPDLGTDVYTNERPLSSQKGRGSVFGGLLMSQAISAASATVPQDFYVYTSSSSFLRPVTQEKVVYRVERLIDGRNYVTRHVRAAQGGADGSGDKLVYTATVSFQSKRIPSGKVLDYAAPPPVIGSVVPDNISKHANRRFFENYQSGSLQAFKPEDEPFDWRPARHTLTRDPTEYRATAFSRSQPLSDHSTAVNLAALAYMSDELLLGIAIFANPEVVGPQSRNVAMAASLNHHIWFHDPNVRVDEWMVGERWTSCGADGRTLIHQRIWDLKSGRLAMTCTQEALIRLKTAAVTRTPGADGPPVPRAEGVTALLLRPAAPAPIYHLTHPWSVLSMNVLP</sequence>
<protein>
    <recommendedName>
        <fullName evidence="7">Acyl-CoA thioesterase II</fullName>
    </recommendedName>
</protein>
<evidence type="ECO:0000259" key="4">
    <source>
        <dbReference type="Pfam" id="PF20789"/>
    </source>
</evidence>
<organism evidence="5 6">
    <name type="scientific">Monosporascus cannonballus</name>
    <dbReference type="NCBI Taxonomy" id="155416"/>
    <lineage>
        <taxon>Eukaryota</taxon>
        <taxon>Fungi</taxon>
        <taxon>Dikarya</taxon>
        <taxon>Ascomycota</taxon>
        <taxon>Pezizomycotina</taxon>
        <taxon>Sordariomycetes</taxon>
        <taxon>Xylariomycetidae</taxon>
        <taxon>Xylariales</taxon>
        <taxon>Xylariales incertae sedis</taxon>
        <taxon>Monosporascus</taxon>
    </lineage>
</organism>
<dbReference type="CDD" id="cd03445">
    <property type="entry name" value="Thioesterase_II_repeat2"/>
    <property type="match status" value="1"/>
</dbReference>
<feature type="domain" description="Acyl-CoA thioesterase-like N-terminal HotDog" evidence="3">
    <location>
        <begin position="37"/>
        <end position="119"/>
    </location>
</feature>
<keyword evidence="6" id="KW-1185">Reference proteome</keyword>
<dbReference type="InterPro" id="IPR029069">
    <property type="entry name" value="HotDog_dom_sf"/>
</dbReference>
<dbReference type="CDD" id="cd03444">
    <property type="entry name" value="Thioesterase_II_repeat1"/>
    <property type="match status" value="1"/>
</dbReference>
<dbReference type="PANTHER" id="PTHR11066">
    <property type="entry name" value="ACYL-COA THIOESTERASE"/>
    <property type="match status" value="1"/>
</dbReference>
<reference evidence="5 6" key="1">
    <citation type="submission" date="2018-06" db="EMBL/GenBank/DDBJ databases">
        <title>Complete Genomes of Monosporascus.</title>
        <authorList>
            <person name="Robinson A.J."/>
            <person name="Natvig D.O."/>
        </authorList>
    </citation>
    <scope>NUCLEOTIDE SEQUENCE [LARGE SCALE GENOMIC DNA]</scope>
    <source>
        <strain evidence="5 6">CBS 609.92</strain>
    </source>
</reference>
<gene>
    <name evidence="5" type="ORF">DL762_004168</name>
</gene>
<accession>A0ABY0H8J9</accession>
<evidence type="ECO:0000256" key="1">
    <source>
        <dbReference type="ARBA" id="ARBA00006538"/>
    </source>
</evidence>
<name>A0ABY0H8J9_9PEZI</name>
<evidence type="ECO:0000259" key="3">
    <source>
        <dbReference type="Pfam" id="PF13622"/>
    </source>
</evidence>
<proteinExistence type="inferred from homology"/>
<dbReference type="Proteomes" id="UP000294003">
    <property type="component" value="Unassembled WGS sequence"/>
</dbReference>
<evidence type="ECO:0008006" key="7">
    <source>
        <dbReference type="Google" id="ProtNLM"/>
    </source>
</evidence>
<evidence type="ECO:0000313" key="5">
    <source>
        <dbReference type="EMBL" id="RYO87624.1"/>
    </source>
</evidence>
<dbReference type="InterPro" id="IPR042171">
    <property type="entry name" value="Acyl-CoA_hotdog"/>
</dbReference>
<dbReference type="Pfam" id="PF13622">
    <property type="entry name" value="4HBT_3"/>
    <property type="match status" value="1"/>
</dbReference>
<comment type="caution">
    <text evidence="5">The sequence shown here is derived from an EMBL/GenBank/DDBJ whole genome shotgun (WGS) entry which is preliminary data.</text>
</comment>